<protein>
    <recommendedName>
        <fullName evidence="2">glutamine--fructose-6-phosphate transaminase (isomerizing)</fullName>
        <ecNumber evidence="2">2.6.1.16</ecNumber>
    </recommendedName>
</protein>
<dbReference type="Gene3D" id="3.60.20.10">
    <property type="entry name" value="Glutamine Phosphoribosylpyrophosphate, subunit 1, domain 1"/>
    <property type="match status" value="1"/>
</dbReference>
<gene>
    <name evidence="6" type="ORF">QLQ16_05550</name>
</gene>
<dbReference type="InterPro" id="IPR029055">
    <property type="entry name" value="Ntn_hydrolases_N"/>
</dbReference>
<evidence type="ECO:0000256" key="4">
    <source>
        <dbReference type="ARBA" id="ARBA00022962"/>
    </source>
</evidence>
<dbReference type="SUPFAM" id="SSF56235">
    <property type="entry name" value="N-terminal nucleophile aminohydrolases (Ntn hydrolases)"/>
    <property type="match status" value="1"/>
</dbReference>
<sequence length="249" mass="26172">MGGILGLTSDRNLSAHMLHGLAQLAGDPADAYGVALLTPAANASQAPRLRRLGSTEGLDALNQHLRVMDPLSEVNTAIAHTQGRADGAVPNHCLPRFSQGPQALITAPARTAVVFMGPLLNAPELRAVLAQRFYALRSHAESECMAHIIDATHQGDAAQAVQRALALVQGPYALAVLFQGQAQRIIGACSGLPLWLGLGPTFVGLSSDPVAFPAETQQLLRVQDGSLVDIQGLSFQIWGSRGSPRFTAP</sequence>
<comment type="caution">
    <text evidence="6">The sequence shown here is derived from an EMBL/GenBank/DDBJ whole genome shotgun (WGS) entry which is preliminary data.</text>
</comment>
<dbReference type="PANTHER" id="PTHR10937">
    <property type="entry name" value="GLUCOSAMINE--FRUCTOSE-6-PHOSPHATE AMINOTRANSFERASE, ISOMERIZING"/>
    <property type="match status" value="1"/>
</dbReference>
<proteinExistence type="predicted"/>
<organism evidence="6 7">
    <name type="scientific">Limnohabitans lacus</name>
    <dbReference type="NCBI Taxonomy" id="3045173"/>
    <lineage>
        <taxon>Bacteria</taxon>
        <taxon>Pseudomonadati</taxon>
        <taxon>Pseudomonadota</taxon>
        <taxon>Betaproteobacteria</taxon>
        <taxon>Burkholderiales</taxon>
        <taxon>Comamonadaceae</taxon>
        <taxon>Limnohabitans</taxon>
    </lineage>
</organism>
<evidence type="ECO:0000259" key="5">
    <source>
        <dbReference type="PROSITE" id="PS51278"/>
    </source>
</evidence>
<dbReference type="Pfam" id="PF13537">
    <property type="entry name" value="GATase_7"/>
    <property type="match status" value="1"/>
</dbReference>
<reference evidence="6" key="1">
    <citation type="submission" date="2023-05" db="EMBL/GenBank/DDBJ databases">
        <title>Limnohabitans sp. strain HM2-2 Genome sequencing and assembly.</title>
        <authorList>
            <person name="Jung Y."/>
        </authorList>
    </citation>
    <scope>NUCLEOTIDE SEQUENCE</scope>
    <source>
        <strain evidence="6">HM2-2</strain>
    </source>
</reference>
<evidence type="ECO:0000256" key="3">
    <source>
        <dbReference type="ARBA" id="ARBA00022679"/>
    </source>
</evidence>
<dbReference type="PROSITE" id="PS51278">
    <property type="entry name" value="GATASE_TYPE_2"/>
    <property type="match status" value="1"/>
</dbReference>
<evidence type="ECO:0000256" key="1">
    <source>
        <dbReference type="ARBA" id="ARBA00001031"/>
    </source>
</evidence>
<evidence type="ECO:0000313" key="7">
    <source>
        <dbReference type="Proteomes" id="UP001431902"/>
    </source>
</evidence>
<dbReference type="Proteomes" id="UP001431902">
    <property type="component" value="Unassembled WGS sequence"/>
</dbReference>
<comment type="catalytic activity">
    <reaction evidence="1">
        <text>D-fructose 6-phosphate + L-glutamine = D-glucosamine 6-phosphate + L-glutamate</text>
        <dbReference type="Rhea" id="RHEA:13237"/>
        <dbReference type="ChEBI" id="CHEBI:29985"/>
        <dbReference type="ChEBI" id="CHEBI:58359"/>
        <dbReference type="ChEBI" id="CHEBI:58725"/>
        <dbReference type="ChEBI" id="CHEBI:61527"/>
        <dbReference type="EC" id="2.6.1.16"/>
    </reaction>
</comment>
<feature type="domain" description="Glutamine amidotransferase type-2" evidence="5">
    <location>
        <begin position="1"/>
        <end position="233"/>
    </location>
</feature>
<dbReference type="EMBL" id="JASGBH010000003">
    <property type="protein sequence ID" value="MDI9233301.1"/>
    <property type="molecule type" value="Genomic_DNA"/>
</dbReference>
<evidence type="ECO:0000256" key="2">
    <source>
        <dbReference type="ARBA" id="ARBA00012916"/>
    </source>
</evidence>
<dbReference type="RefSeq" id="WP_283223699.1">
    <property type="nucleotide sequence ID" value="NZ_JASGBH010000003.1"/>
</dbReference>
<dbReference type="EC" id="2.6.1.16" evidence="2"/>
<evidence type="ECO:0000313" key="6">
    <source>
        <dbReference type="EMBL" id="MDI9233301.1"/>
    </source>
</evidence>
<name>A0ABT6X5B2_9BURK</name>
<dbReference type="InterPro" id="IPR017932">
    <property type="entry name" value="GATase_2_dom"/>
</dbReference>
<accession>A0ABT6X5B2</accession>
<keyword evidence="3" id="KW-0808">Transferase</keyword>
<keyword evidence="7" id="KW-1185">Reference proteome</keyword>
<keyword evidence="4" id="KW-0315">Glutamine amidotransferase</keyword>